<name>A0A2K8UED5_9GAMM</name>
<sequence>MIPQSLNVCRGQADQGIGEAGTPIRRGEQYLAADAPLQADPELLRGIRHWLTLDAGPGDHGRLQERLTGWACFPAGPYYFVVRLAAAGKYDRRDAYFAHARAWPLAAFAADFDPGLYLGQDAAFLTEAPTGASVAGLPLPPAPAPDPACAAREQALAVGLITHLFHGMVTGWPVILAVPLTAFAAGSPLARVISFARGALPGRLRRRCRVRVFSRNPPLFLGQDPDGAAVDLLVIPEDLAGAALGAVRRRALLLDARGERCDGPAPAAGLSDYARAVSESAQRFPAQLTGFGERFDRLWADPAAAPGPELTGWVTLTYNLAVALAGGAAHCGSLFANYLLTQARATDQVPWSALIRPDDWARFPQDHLIRFILRADEALSPGEGCLQVALVDAFQRLGSTLDEGLAAWWNPAEAPKRRRLLALCDLDPPLIADARCAALTRPLPIATLAADGAPLTGALRAEYRAGVLGARGAEAPHLLAVLDQPGLFALLLEADRTGALAAPWRRGDLATMPLPQAAALARQLLQEPRTWSGLEDLPTRLFARLEQAPGGLDAIAADLFDPRGRLRIAPTPAAAVLLLETAPIARRLPCADLMTLGGLLPATAARALTAYQARVTTLMDLEPPATTAHLIQAGAWLAWRRHAGPALEQDARHRLALTWLTSPALAVLRDDRARARPPQWRPERTQARGADLVDITRETWDQVMADLGPLAPATVDLLTRPDTHWPWVHPFQQDQARDLAARCPDPQARAALAADLERTEWMTAADAPWLGEVIAALAAGADGNAALAGLRQRVQAAADQDGRDARSHPLMQLCRAICALPPRQRRRDGPLIRHGWQTLERAIGGEGGYYHWALLSPDRPILPLLHLAACLRPERQAGTLALWFMYQPDCAPLRREPRWWAALIGSVLTQTTPPDARDTAPPRPWCAPAEATRRAALALIDAEREALPPAEAMALARAWGDLDSDGTWTDNCGANHR</sequence>
<dbReference type="RefSeq" id="WP_100921630.1">
    <property type="nucleotide sequence ID" value="NZ_CP020370.1"/>
</dbReference>
<protein>
    <submittedName>
        <fullName evidence="1">Uncharacterized protein</fullName>
    </submittedName>
</protein>
<reference evidence="1 2" key="1">
    <citation type="submission" date="2017-03" db="EMBL/GenBank/DDBJ databases">
        <title>Complete genome sequence of Candidatus 'Thiodictyon syntrophicum' sp. nov. strain Cad16T, a photolithoautotroph purple sulfur bacterium isolated from an alpine meromictic lake.</title>
        <authorList>
            <person name="Luedin S.M."/>
            <person name="Pothier J.F."/>
            <person name="Danza F."/>
            <person name="Storelli N."/>
            <person name="Wittwer M."/>
            <person name="Tonolla M."/>
        </authorList>
    </citation>
    <scope>NUCLEOTIDE SEQUENCE [LARGE SCALE GENOMIC DNA]</scope>
    <source>
        <strain evidence="1 2">Cad16T</strain>
    </source>
</reference>
<dbReference type="KEGG" id="tsy:THSYN_25510"/>
<accession>A0A2K8UED5</accession>
<dbReference type="OrthoDB" id="9817856at2"/>
<gene>
    <name evidence="1" type="ORF">THSYN_25510</name>
</gene>
<evidence type="ECO:0000313" key="2">
    <source>
        <dbReference type="Proteomes" id="UP000232638"/>
    </source>
</evidence>
<dbReference type="EMBL" id="CP020370">
    <property type="protein sequence ID" value="AUB83958.1"/>
    <property type="molecule type" value="Genomic_DNA"/>
</dbReference>
<evidence type="ECO:0000313" key="1">
    <source>
        <dbReference type="EMBL" id="AUB83958.1"/>
    </source>
</evidence>
<organism evidence="1 2">
    <name type="scientific">Candidatus Thiodictyon syntrophicum</name>
    <dbReference type="NCBI Taxonomy" id="1166950"/>
    <lineage>
        <taxon>Bacteria</taxon>
        <taxon>Pseudomonadati</taxon>
        <taxon>Pseudomonadota</taxon>
        <taxon>Gammaproteobacteria</taxon>
        <taxon>Chromatiales</taxon>
        <taxon>Chromatiaceae</taxon>
        <taxon>Thiodictyon</taxon>
    </lineage>
</organism>
<dbReference type="AlphaFoldDB" id="A0A2K8UED5"/>
<dbReference type="Proteomes" id="UP000232638">
    <property type="component" value="Chromosome"/>
</dbReference>
<proteinExistence type="predicted"/>
<keyword evidence="2" id="KW-1185">Reference proteome</keyword>